<dbReference type="EMBL" id="CP028901">
    <property type="protein sequence ID" value="AWB34054.1"/>
    <property type="molecule type" value="Genomic_DNA"/>
</dbReference>
<dbReference type="InterPro" id="IPR013321">
    <property type="entry name" value="Arc_rbn_hlx_hlx"/>
</dbReference>
<dbReference type="Proteomes" id="UP000244571">
    <property type="component" value="Chromosome"/>
</dbReference>
<dbReference type="OrthoDB" id="5297106at2"/>
<name>A0A2R4XJW7_9BURK</name>
<dbReference type="Pfam" id="PF05534">
    <property type="entry name" value="HicB"/>
    <property type="match status" value="1"/>
</dbReference>
<evidence type="ECO:0000313" key="2">
    <source>
        <dbReference type="Proteomes" id="UP000244571"/>
    </source>
</evidence>
<keyword evidence="2" id="KW-1185">Reference proteome</keyword>
<evidence type="ECO:0000313" key="1">
    <source>
        <dbReference type="EMBL" id="AWB34054.1"/>
    </source>
</evidence>
<reference evidence="1 2" key="1">
    <citation type="submission" date="2018-04" db="EMBL/GenBank/DDBJ databases">
        <title>Bordetella sp. HZ20 isolated from seawater.</title>
        <authorList>
            <person name="Sun C."/>
        </authorList>
    </citation>
    <scope>NUCLEOTIDE SEQUENCE [LARGE SCALE GENOMIC DNA]</scope>
    <source>
        <strain evidence="1 2">HZ20</strain>
    </source>
</reference>
<dbReference type="InterPro" id="IPR010985">
    <property type="entry name" value="Ribbon_hlx_hlx"/>
</dbReference>
<accession>A0A2R4XJW7</accession>
<protein>
    <submittedName>
        <fullName evidence="1">Toxin-antitoxin system HicB family antitoxin</fullName>
    </submittedName>
</protein>
<proteinExistence type="predicted"/>
<sequence>MKSNLLTYKGYHGSVEPSLREKHLKGRVLFIHEDVCYQSQTLDGIRKAFENAIDDYLARCLATNKVPERPFRGQFNVRVTPDLHKSAALRAEQERTSLNSIVVNALRAYLSEATVNPQTPSASFT</sequence>
<gene>
    <name evidence="1" type="ORF">DBV39_10385</name>
</gene>
<dbReference type="GO" id="GO:0006355">
    <property type="term" value="P:regulation of DNA-templated transcription"/>
    <property type="evidence" value="ECO:0007669"/>
    <property type="project" value="InterPro"/>
</dbReference>
<dbReference type="RefSeq" id="WP_108621470.1">
    <property type="nucleotide sequence ID" value="NZ_CP028901.1"/>
</dbReference>
<dbReference type="AlphaFoldDB" id="A0A2R4XJW7"/>
<dbReference type="KEGG" id="boz:DBV39_10385"/>
<dbReference type="InterPro" id="IPR008651">
    <property type="entry name" value="Uncharacterised_HicB"/>
</dbReference>
<dbReference type="SUPFAM" id="SSF47598">
    <property type="entry name" value="Ribbon-helix-helix"/>
    <property type="match status" value="1"/>
</dbReference>
<organism evidence="1 2">
    <name type="scientific">Orrella marina</name>
    <dbReference type="NCBI Taxonomy" id="2163011"/>
    <lineage>
        <taxon>Bacteria</taxon>
        <taxon>Pseudomonadati</taxon>
        <taxon>Pseudomonadota</taxon>
        <taxon>Betaproteobacteria</taxon>
        <taxon>Burkholderiales</taxon>
        <taxon>Alcaligenaceae</taxon>
        <taxon>Orrella</taxon>
    </lineage>
</organism>
<dbReference type="Gene3D" id="1.10.1220.10">
    <property type="entry name" value="Met repressor-like"/>
    <property type="match status" value="1"/>
</dbReference>